<keyword evidence="3" id="KW-1185">Reference proteome</keyword>
<proteinExistence type="predicted"/>
<dbReference type="VEuPathDB" id="FungiDB:F4678DRAFT_400187"/>
<gene>
    <name evidence="2" type="ORF">NPX13_g6256</name>
</gene>
<name>A0A9W8TLL1_9PEZI</name>
<protein>
    <submittedName>
        <fullName evidence="2">Uncharacterized protein</fullName>
    </submittedName>
</protein>
<evidence type="ECO:0000313" key="3">
    <source>
        <dbReference type="Proteomes" id="UP001148614"/>
    </source>
</evidence>
<accession>A0A9W8TLL1</accession>
<evidence type="ECO:0000313" key="2">
    <source>
        <dbReference type="EMBL" id="KAJ3568925.1"/>
    </source>
</evidence>
<reference evidence="2" key="1">
    <citation type="submission" date="2022-07" db="EMBL/GenBank/DDBJ databases">
        <title>Genome Sequence of Xylaria arbuscula.</title>
        <authorList>
            <person name="Buettner E."/>
        </authorList>
    </citation>
    <scope>NUCLEOTIDE SEQUENCE</scope>
    <source>
        <strain evidence="2">VT107</strain>
    </source>
</reference>
<comment type="caution">
    <text evidence="2">The sequence shown here is derived from an EMBL/GenBank/DDBJ whole genome shotgun (WGS) entry which is preliminary data.</text>
</comment>
<dbReference type="Proteomes" id="UP001148614">
    <property type="component" value="Unassembled WGS sequence"/>
</dbReference>
<dbReference type="EMBL" id="JANPWZ010001086">
    <property type="protein sequence ID" value="KAJ3568925.1"/>
    <property type="molecule type" value="Genomic_DNA"/>
</dbReference>
<sequence>MSSASITPSATLSADDELDRGKSYEPSPMLESYRREAPTVTERLLGSGKGNPSKDRVDAAMKQISTFNQQWSK</sequence>
<evidence type="ECO:0000256" key="1">
    <source>
        <dbReference type="SAM" id="MobiDB-lite"/>
    </source>
</evidence>
<feature type="region of interest" description="Disordered" evidence="1">
    <location>
        <begin position="1"/>
        <end position="57"/>
    </location>
</feature>
<feature type="compositionally biased region" description="Polar residues" evidence="1">
    <location>
        <begin position="1"/>
        <end position="12"/>
    </location>
</feature>
<dbReference type="AlphaFoldDB" id="A0A9W8TLL1"/>
<organism evidence="2 3">
    <name type="scientific">Xylaria arbuscula</name>
    <dbReference type="NCBI Taxonomy" id="114810"/>
    <lineage>
        <taxon>Eukaryota</taxon>
        <taxon>Fungi</taxon>
        <taxon>Dikarya</taxon>
        <taxon>Ascomycota</taxon>
        <taxon>Pezizomycotina</taxon>
        <taxon>Sordariomycetes</taxon>
        <taxon>Xylariomycetidae</taxon>
        <taxon>Xylariales</taxon>
        <taxon>Xylariaceae</taxon>
        <taxon>Xylaria</taxon>
    </lineage>
</organism>